<dbReference type="Proteomes" id="UP001566132">
    <property type="component" value="Unassembled WGS sequence"/>
</dbReference>
<proteinExistence type="predicted"/>
<protein>
    <recommendedName>
        <fullName evidence="3">Gem-associated protein 7</fullName>
    </recommendedName>
</protein>
<dbReference type="PANTHER" id="PTHR14679:SF1">
    <property type="entry name" value="GEM-ASSOCIATED PROTEIN 7"/>
    <property type="match status" value="1"/>
</dbReference>
<comment type="caution">
    <text evidence="1">The sequence shown here is derived from an EMBL/GenBank/DDBJ whole genome shotgun (WGS) entry which is preliminary data.</text>
</comment>
<reference evidence="1 2" key="1">
    <citation type="submission" date="2024-05" db="EMBL/GenBank/DDBJ databases">
        <title>Genetic variation in Jamaican populations of the coffee berry borer (Hypothenemus hampei).</title>
        <authorList>
            <person name="Errbii M."/>
            <person name="Myrie A."/>
        </authorList>
    </citation>
    <scope>NUCLEOTIDE SEQUENCE [LARGE SCALE GENOMIC DNA]</scope>
    <source>
        <strain evidence="1">JA-Hopewell-2020-01-JO</strain>
        <tissue evidence="1">Whole body</tissue>
    </source>
</reference>
<evidence type="ECO:0000313" key="1">
    <source>
        <dbReference type="EMBL" id="KAL1494059.1"/>
    </source>
</evidence>
<dbReference type="PANTHER" id="PTHR14679">
    <property type="entry name" value="GEM-ASSOCIATED PROTEIN 7"/>
    <property type="match status" value="1"/>
</dbReference>
<sequence>MESSNMKPFSQEEKEAASFLRERFLYFIASLPNKLCTIKMHNETEAFAQIRAVNLSFENVLVDNLKLSNSQLNISKGILRTSDILSVSFEDI</sequence>
<accession>A0ABD1EHM7</accession>
<keyword evidence="2" id="KW-1185">Reference proteome</keyword>
<gene>
    <name evidence="1" type="ORF">ABEB36_009717</name>
</gene>
<evidence type="ECO:0008006" key="3">
    <source>
        <dbReference type="Google" id="ProtNLM"/>
    </source>
</evidence>
<dbReference type="Pfam" id="PF11095">
    <property type="entry name" value="Gemin7"/>
    <property type="match status" value="1"/>
</dbReference>
<evidence type="ECO:0000313" key="2">
    <source>
        <dbReference type="Proteomes" id="UP001566132"/>
    </source>
</evidence>
<dbReference type="EMBL" id="JBDJPC010000007">
    <property type="protein sequence ID" value="KAL1494059.1"/>
    <property type="molecule type" value="Genomic_DNA"/>
</dbReference>
<dbReference type="AlphaFoldDB" id="A0ABD1EHM7"/>
<organism evidence="1 2">
    <name type="scientific">Hypothenemus hampei</name>
    <name type="common">Coffee berry borer</name>
    <dbReference type="NCBI Taxonomy" id="57062"/>
    <lineage>
        <taxon>Eukaryota</taxon>
        <taxon>Metazoa</taxon>
        <taxon>Ecdysozoa</taxon>
        <taxon>Arthropoda</taxon>
        <taxon>Hexapoda</taxon>
        <taxon>Insecta</taxon>
        <taxon>Pterygota</taxon>
        <taxon>Neoptera</taxon>
        <taxon>Endopterygota</taxon>
        <taxon>Coleoptera</taxon>
        <taxon>Polyphaga</taxon>
        <taxon>Cucujiformia</taxon>
        <taxon>Curculionidae</taxon>
        <taxon>Scolytinae</taxon>
        <taxon>Hypothenemus</taxon>
    </lineage>
</organism>
<dbReference type="Gene3D" id="2.30.30.100">
    <property type="match status" value="1"/>
</dbReference>
<dbReference type="InterPro" id="IPR020338">
    <property type="entry name" value="SMN_gemin7"/>
</dbReference>
<name>A0ABD1EHM7_HYPHA</name>